<dbReference type="EMBL" id="HBFM01025374">
    <property type="protein sequence ID" value="CAD8783112.1"/>
    <property type="molecule type" value="Transcribed_RNA"/>
</dbReference>
<dbReference type="AlphaFoldDB" id="A0A7S0YJS4"/>
<dbReference type="InterPro" id="IPR028131">
    <property type="entry name" value="VASH1"/>
</dbReference>
<protein>
    <recommendedName>
        <fullName evidence="3">Vasohibin-like protein</fullName>
    </recommendedName>
</protein>
<reference evidence="2" key="1">
    <citation type="submission" date="2021-01" db="EMBL/GenBank/DDBJ databases">
        <authorList>
            <person name="Corre E."/>
            <person name="Pelletier E."/>
            <person name="Niang G."/>
            <person name="Scheremetjew M."/>
            <person name="Finn R."/>
            <person name="Kale V."/>
            <person name="Holt S."/>
            <person name="Cochrane G."/>
            <person name="Meng A."/>
            <person name="Brown T."/>
            <person name="Cohen L."/>
        </authorList>
    </citation>
    <scope>NUCLEOTIDE SEQUENCE</scope>
    <source>
        <strain evidence="2">SAG 63-3</strain>
    </source>
</reference>
<dbReference type="GO" id="GO:0005737">
    <property type="term" value="C:cytoplasm"/>
    <property type="evidence" value="ECO:0007669"/>
    <property type="project" value="InterPro"/>
</dbReference>
<dbReference type="Pfam" id="PF14822">
    <property type="entry name" value="Vasohibin"/>
    <property type="match status" value="1"/>
</dbReference>
<feature type="active site" evidence="1">
    <location>
        <position position="124"/>
    </location>
</feature>
<gene>
    <name evidence="2" type="ORF">PPAR00522_LOCUS16434</name>
</gene>
<accession>A0A7S0YJS4</accession>
<name>A0A7S0YJS4_9CHLO</name>
<feature type="active site" evidence="1">
    <location>
        <position position="161"/>
    </location>
</feature>
<evidence type="ECO:0000256" key="1">
    <source>
        <dbReference type="PIRSR" id="PIRSR628131-1"/>
    </source>
</evidence>
<sequence length="267" mass="30630">MSDEPTKPSPAPKPFLLLKSIVSRVPLSDSDQEKAAKLISQCTLEELQSLNLGPPPRPIPPKFTATAADKVPPQQRLSQVQRVISSLQYNHHAGYFYNVSKDRPWSRVMDTARELLATALPIKCIEAVFLGAYLTAGWLDLDRIPIGFKSRSHQDQEVHRHIVLVVRHFPSGKYGALGISRRKELMDKELKFESLRDILTNYRESYDMWGHKLLKVYVGLPLDHDLLYNGMAIWRYLHLNAAKHKWSKCCNQLDLFEGTDTENDHRY</sequence>
<proteinExistence type="predicted"/>
<evidence type="ECO:0000313" key="2">
    <source>
        <dbReference type="EMBL" id="CAD8783112.1"/>
    </source>
</evidence>
<feature type="active site" evidence="1">
    <location>
        <position position="180"/>
    </location>
</feature>
<dbReference type="PANTHER" id="PTHR15750:SF2">
    <property type="entry name" value="VASOHIBIN"/>
    <property type="match status" value="1"/>
</dbReference>
<dbReference type="PANTHER" id="PTHR15750">
    <property type="entry name" value="VASOHIBIN-1-LIKE ISOFORM X2"/>
    <property type="match status" value="1"/>
</dbReference>
<evidence type="ECO:0008006" key="3">
    <source>
        <dbReference type="Google" id="ProtNLM"/>
    </source>
</evidence>
<organism evidence="2">
    <name type="scientific">Polytomella parva</name>
    <dbReference type="NCBI Taxonomy" id="51329"/>
    <lineage>
        <taxon>Eukaryota</taxon>
        <taxon>Viridiplantae</taxon>
        <taxon>Chlorophyta</taxon>
        <taxon>core chlorophytes</taxon>
        <taxon>Chlorophyceae</taxon>
        <taxon>CS clade</taxon>
        <taxon>Chlamydomonadales</taxon>
        <taxon>Chlamydomonadaceae</taxon>
        <taxon>Polytomella</taxon>
    </lineage>
</organism>